<proteinExistence type="predicted"/>
<sequence>MFSKAKLHPVQGLTHPAEDEPSSIYEGTAPPSGSHAGTCKPTVKGVWPEGHPVSPSTRMPLVPLVVRLLHRPHTALSLGTVPGTVGQWSTHDELQHSQSQVEEMGILLMWISHLRRGKVGGKMTVKFVKWRSKNQQQC</sequence>
<protein>
    <submittedName>
        <fullName evidence="2">Uncharacterized protein</fullName>
    </submittedName>
</protein>
<reference evidence="2 3" key="1">
    <citation type="submission" date="2021-06" db="EMBL/GenBank/DDBJ databases">
        <authorList>
            <person name="Palmer J.M."/>
        </authorList>
    </citation>
    <scope>NUCLEOTIDE SEQUENCE [LARGE SCALE GENOMIC DNA]</scope>
    <source>
        <strain evidence="2 3">GA_2019</strain>
        <tissue evidence="2">Muscle</tissue>
    </source>
</reference>
<organism evidence="2 3">
    <name type="scientific">Goodea atripinnis</name>
    <dbReference type="NCBI Taxonomy" id="208336"/>
    <lineage>
        <taxon>Eukaryota</taxon>
        <taxon>Metazoa</taxon>
        <taxon>Chordata</taxon>
        <taxon>Craniata</taxon>
        <taxon>Vertebrata</taxon>
        <taxon>Euteleostomi</taxon>
        <taxon>Actinopterygii</taxon>
        <taxon>Neopterygii</taxon>
        <taxon>Teleostei</taxon>
        <taxon>Neoteleostei</taxon>
        <taxon>Acanthomorphata</taxon>
        <taxon>Ovalentaria</taxon>
        <taxon>Atherinomorphae</taxon>
        <taxon>Cyprinodontiformes</taxon>
        <taxon>Goodeidae</taxon>
        <taxon>Goodea</taxon>
    </lineage>
</organism>
<name>A0ABV0MV80_9TELE</name>
<feature type="region of interest" description="Disordered" evidence="1">
    <location>
        <begin position="1"/>
        <end position="51"/>
    </location>
</feature>
<accession>A0ABV0MV80</accession>
<keyword evidence="3" id="KW-1185">Reference proteome</keyword>
<comment type="caution">
    <text evidence="2">The sequence shown here is derived from an EMBL/GenBank/DDBJ whole genome shotgun (WGS) entry which is preliminary data.</text>
</comment>
<evidence type="ECO:0000313" key="2">
    <source>
        <dbReference type="EMBL" id="MEQ2163024.1"/>
    </source>
</evidence>
<dbReference type="EMBL" id="JAHRIO010013146">
    <property type="protein sequence ID" value="MEQ2163024.1"/>
    <property type="molecule type" value="Genomic_DNA"/>
</dbReference>
<dbReference type="Proteomes" id="UP001476798">
    <property type="component" value="Unassembled WGS sequence"/>
</dbReference>
<evidence type="ECO:0000256" key="1">
    <source>
        <dbReference type="SAM" id="MobiDB-lite"/>
    </source>
</evidence>
<gene>
    <name evidence="2" type="ORF">GOODEAATRI_026011</name>
</gene>
<evidence type="ECO:0000313" key="3">
    <source>
        <dbReference type="Proteomes" id="UP001476798"/>
    </source>
</evidence>